<dbReference type="Proteomes" id="UP000243459">
    <property type="component" value="Chromosome 4"/>
</dbReference>
<evidence type="ECO:0000313" key="2">
    <source>
        <dbReference type="EMBL" id="ONK73369.1"/>
    </source>
</evidence>
<evidence type="ECO:0000313" key="3">
    <source>
        <dbReference type="Proteomes" id="UP000243459"/>
    </source>
</evidence>
<reference evidence="3" key="1">
    <citation type="journal article" date="2017" name="Nat. Commun.">
        <title>The asparagus genome sheds light on the origin and evolution of a young Y chromosome.</title>
        <authorList>
            <person name="Harkess A."/>
            <person name="Zhou J."/>
            <person name="Xu C."/>
            <person name="Bowers J.E."/>
            <person name="Van der Hulst R."/>
            <person name="Ayyampalayam S."/>
            <person name="Mercati F."/>
            <person name="Riccardi P."/>
            <person name="McKain M.R."/>
            <person name="Kakrana A."/>
            <person name="Tang H."/>
            <person name="Ray J."/>
            <person name="Groenendijk J."/>
            <person name="Arikit S."/>
            <person name="Mathioni S.M."/>
            <person name="Nakano M."/>
            <person name="Shan H."/>
            <person name="Telgmann-Rauber A."/>
            <person name="Kanno A."/>
            <person name="Yue Z."/>
            <person name="Chen H."/>
            <person name="Li W."/>
            <person name="Chen Y."/>
            <person name="Xu X."/>
            <person name="Zhang Y."/>
            <person name="Luo S."/>
            <person name="Chen H."/>
            <person name="Gao J."/>
            <person name="Mao Z."/>
            <person name="Pires J.C."/>
            <person name="Luo M."/>
            <person name="Kudrna D."/>
            <person name="Wing R.A."/>
            <person name="Meyers B.C."/>
            <person name="Yi K."/>
            <person name="Kong H."/>
            <person name="Lavrijsen P."/>
            <person name="Sunseri F."/>
            <person name="Falavigna A."/>
            <person name="Ye Y."/>
            <person name="Leebens-Mack J.H."/>
            <person name="Chen G."/>
        </authorList>
    </citation>
    <scope>NUCLEOTIDE SEQUENCE [LARGE SCALE GENOMIC DNA]</scope>
    <source>
        <strain evidence="3">cv. DH0086</strain>
    </source>
</reference>
<protein>
    <submittedName>
        <fullName evidence="2">Uncharacterized protein</fullName>
    </submittedName>
</protein>
<dbReference type="AlphaFoldDB" id="A0A5P1F9D6"/>
<accession>A0A5P1F9D6</accession>
<evidence type="ECO:0000256" key="1">
    <source>
        <dbReference type="SAM" id="MobiDB-lite"/>
    </source>
</evidence>
<dbReference type="EMBL" id="CM007384">
    <property type="protein sequence ID" value="ONK73369.1"/>
    <property type="molecule type" value="Genomic_DNA"/>
</dbReference>
<gene>
    <name evidence="2" type="ORF">A4U43_C04F30600</name>
</gene>
<keyword evidence="3" id="KW-1185">Reference proteome</keyword>
<name>A0A5P1F9D6_ASPOF</name>
<proteinExistence type="predicted"/>
<dbReference type="Gramene" id="ONK73369">
    <property type="protein sequence ID" value="ONK73369"/>
    <property type="gene ID" value="A4U43_C04F30600"/>
</dbReference>
<organism evidence="2 3">
    <name type="scientific">Asparagus officinalis</name>
    <name type="common">Garden asparagus</name>
    <dbReference type="NCBI Taxonomy" id="4686"/>
    <lineage>
        <taxon>Eukaryota</taxon>
        <taxon>Viridiplantae</taxon>
        <taxon>Streptophyta</taxon>
        <taxon>Embryophyta</taxon>
        <taxon>Tracheophyta</taxon>
        <taxon>Spermatophyta</taxon>
        <taxon>Magnoliopsida</taxon>
        <taxon>Liliopsida</taxon>
        <taxon>Asparagales</taxon>
        <taxon>Asparagaceae</taxon>
        <taxon>Asparagoideae</taxon>
        <taxon>Asparagus</taxon>
    </lineage>
</organism>
<sequence>MVGCDLVAGDVGSGGNGDGDDERFEGGADEGTLVEQEIYGWMEQIQTLYLKLLREVSSLRASRGVDLVWATETPSPRDFEIERLS</sequence>
<feature type="region of interest" description="Disordered" evidence="1">
    <location>
        <begin position="1"/>
        <end position="27"/>
    </location>
</feature>